<comment type="caution">
    <text evidence="3">The sequence shown here is derived from an EMBL/GenBank/DDBJ whole genome shotgun (WGS) entry which is preliminary data.</text>
</comment>
<gene>
    <name evidence="3" type="ORF">GCM10022416_39490</name>
</gene>
<evidence type="ECO:0000313" key="4">
    <source>
        <dbReference type="Proteomes" id="UP001500266"/>
    </source>
</evidence>
<sequence length="358" mass="39114">MPRRTARRGTRPRTVRRTCAAVVAAAAAAAGAPPAAAEPAPPTDPLPSGLRPALAKPSAQPRGWAKGLVIGGDQAGHRLVVLDAGERSWSGRRAVKWSWRPTAARGYRDVAAAWGGASDVRVRRRHGRTYVVTAQGAGFAGAVEYPSGRRLWAVDAGRSSGLHAAELLPDGNVAVAAANGHWVRVYAASRGRAARAHAQVRLARAHGLLWDPSRRLLWALGDDHLVALRVGGTAHRPTLRAVKRRRLPSGSGHDLAPVYGDRNRLWITTHHGVYQYDKRRDAFTTRYRLAARVNKRIVKAVGDHPRTGQVLLTRPKKGCATSWCTDTLEFFGPGRRTATRVLRGAQFYRARWFVPRYQ</sequence>
<accession>A0ABP7Z434</accession>
<evidence type="ECO:0000256" key="2">
    <source>
        <dbReference type="SAM" id="SignalP"/>
    </source>
</evidence>
<feature type="signal peptide" evidence="2">
    <location>
        <begin position="1"/>
        <end position="37"/>
    </location>
</feature>
<dbReference type="RefSeq" id="WP_345022936.1">
    <property type="nucleotide sequence ID" value="NZ_BAABDO010000062.1"/>
</dbReference>
<name>A0ABP7Z434_9ACTN</name>
<dbReference type="Pfam" id="PF20138">
    <property type="entry name" value="DUF6528"/>
    <property type="match status" value="1"/>
</dbReference>
<evidence type="ECO:0000313" key="3">
    <source>
        <dbReference type="EMBL" id="GAA4146714.1"/>
    </source>
</evidence>
<proteinExistence type="predicted"/>
<dbReference type="InterPro" id="IPR006311">
    <property type="entry name" value="TAT_signal"/>
</dbReference>
<dbReference type="InterPro" id="IPR011047">
    <property type="entry name" value="Quinoprotein_ADH-like_sf"/>
</dbReference>
<keyword evidence="4" id="KW-1185">Reference proteome</keyword>
<dbReference type="Proteomes" id="UP001500266">
    <property type="component" value="Unassembled WGS sequence"/>
</dbReference>
<reference evidence="4" key="1">
    <citation type="journal article" date="2019" name="Int. J. Syst. Evol. Microbiol.">
        <title>The Global Catalogue of Microorganisms (GCM) 10K type strain sequencing project: providing services to taxonomists for standard genome sequencing and annotation.</title>
        <authorList>
            <consortium name="The Broad Institute Genomics Platform"/>
            <consortium name="The Broad Institute Genome Sequencing Center for Infectious Disease"/>
            <person name="Wu L."/>
            <person name="Ma J."/>
        </authorList>
    </citation>
    <scope>NUCLEOTIDE SEQUENCE [LARGE SCALE GENOMIC DNA]</scope>
    <source>
        <strain evidence="4">JCM 17316</strain>
    </source>
</reference>
<organism evidence="3 4">
    <name type="scientific">Actinomadura keratinilytica</name>
    <dbReference type="NCBI Taxonomy" id="547461"/>
    <lineage>
        <taxon>Bacteria</taxon>
        <taxon>Bacillati</taxon>
        <taxon>Actinomycetota</taxon>
        <taxon>Actinomycetes</taxon>
        <taxon>Streptosporangiales</taxon>
        <taxon>Thermomonosporaceae</taxon>
        <taxon>Actinomadura</taxon>
    </lineage>
</organism>
<keyword evidence="2" id="KW-0732">Signal</keyword>
<dbReference type="EMBL" id="BAABDO010000062">
    <property type="protein sequence ID" value="GAA4146714.1"/>
    <property type="molecule type" value="Genomic_DNA"/>
</dbReference>
<feature type="region of interest" description="Disordered" evidence="1">
    <location>
        <begin position="31"/>
        <end position="59"/>
    </location>
</feature>
<dbReference type="InterPro" id="IPR045383">
    <property type="entry name" value="DUF6528"/>
</dbReference>
<feature type="chain" id="PRO_5047005263" description="WD40 repeat domain-containing protein" evidence="2">
    <location>
        <begin position="38"/>
        <end position="358"/>
    </location>
</feature>
<evidence type="ECO:0000256" key="1">
    <source>
        <dbReference type="SAM" id="MobiDB-lite"/>
    </source>
</evidence>
<protein>
    <recommendedName>
        <fullName evidence="5">WD40 repeat domain-containing protein</fullName>
    </recommendedName>
</protein>
<dbReference type="PROSITE" id="PS51318">
    <property type="entry name" value="TAT"/>
    <property type="match status" value="1"/>
</dbReference>
<evidence type="ECO:0008006" key="5">
    <source>
        <dbReference type="Google" id="ProtNLM"/>
    </source>
</evidence>
<dbReference type="SUPFAM" id="SSF50998">
    <property type="entry name" value="Quinoprotein alcohol dehydrogenase-like"/>
    <property type="match status" value="1"/>
</dbReference>